<evidence type="ECO:0000256" key="1">
    <source>
        <dbReference type="ARBA" id="ARBA00001938"/>
    </source>
</evidence>
<dbReference type="PATRIC" id="fig|1391654.3.peg.5295"/>
<dbReference type="InterPro" id="IPR003016">
    <property type="entry name" value="2-oxoA_DH_lipoyl-BS"/>
</dbReference>
<dbReference type="Gene3D" id="4.10.320.10">
    <property type="entry name" value="E3-binding domain"/>
    <property type="match status" value="1"/>
</dbReference>
<dbReference type="PROSITE" id="PS50968">
    <property type="entry name" value="BIOTINYL_LIPOYL"/>
    <property type="match status" value="1"/>
</dbReference>
<dbReference type="KEGG" id="llu:AKJ09_05222"/>
<dbReference type="InterPro" id="IPR004167">
    <property type="entry name" value="PSBD"/>
</dbReference>
<evidence type="ECO:0000256" key="3">
    <source>
        <dbReference type="ARBA" id="ARBA00011484"/>
    </source>
</evidence>
<feature type="region of interest" description="Disordered" evidence="8">
    <location>
        <begin position="1"/>
        <end position="29"/>
    </location>
</feature>
<dbReference type="Gene3D" id="2.40.50.100">
    <property type="match status" value="1"/>
</dbReference>
<dbReference type="InterPro" id="IPR011053">
    <property type="entry name" value="Single_hybrid_motif"/>
</dbReference>
<keyword evidence="12" id="KW-1185">Reference proteome</keyword>
<evidence type="ECO:0000256" key="8">
    <source>
        <dbReference type="SAM" id="MobiDB-lite"/>
    </source>
</evidence>
<organism evidence="11 12">
    <name type="scientific">Labilithrix luteola</name>
    <dbReference type="NCBI Taxonomy" id="1391654"/>
    <lineage>
        <taxon>Bacteria</taxon>
        <taxon>Pseudomonadati</taxon>
        <taxon>Myxococcota</taxon>
        <taxon>Polyangia</taxon>
        <taxon>Polyangiales</taxon>
        <taxon>Labilitrichaceae</taxon>
        <taxon>Labilithrix</taxon>
    </lineage>
</organism>
<sequence>MLGEGRAGPNVEGGQSRGPNFGTHNFRRADRVKWERRQGKALRGGGPYASLRAAMLDVTVPQLGESVTEGTITKWLVKEGDVVQKDQSIAEIATDKADSELPAPSAGRIAKLLAKEGDVVPVRSVICQIEEGVMQPTSAPAAAAPAPAAAPAANASGSLGPLASPNTRRAALEQGVNIENVRGSGDRGRITVDDVMRAVPPRTEPPMAPALRAQAESQVARSVAAAPAPSAPTAQLAQMINQGGGFVPPVPGVGFGSFKVPAYRENPGDKITPFTRRRRITADHMVYSKLVSPHVVTVAECDLYRVSKLREANKDRYKKEGMGLTMLAFVTVAVARALRENPALNSRVLNDAFVTYKDINIGVAVDSPDGLVVPVVRRADELGVRGIVRSIDELAGRARTGKITVDDLSGATFSVSNPGLKGNLFGGAIINQPNAGILRMGEIKKRPVVVEGADGEDQIAIHPVMYVALSYDHRIVDGVAANSFLWRVRDLLEKAEFEV</sequence>
<keyword evidence="6 7" id="KW-0012">Acyltransferase</keyword>
<dbReference type="EMBL" id="CP012333">
    <property type="protein sequence ID" value="AKU98558.1"/>
    <property type="molecule type" value="Genomic_DNA"/>
</dbReference>
<reference evidence="11 12" key="1">
    <citation type="submission" date="2015-08" db="EMBL/GenBank/DDBJ databases">
        <authorList>
            <person name="Babu N.S."/>
            <person name="Beckwith C.J."/>
            <person name="Beseler K.G."/>
            <person name="Brison A."/>
            <person name="Carone J.V."/>
            <person name="Caskin T.P."/>
            <person name="Diamond M."/>
            <person name="Durham M.E."/>
            <person name="Foxe J.M."/>
            <person name="Go M."/>
            <person name="Henderson B.A."/>
            <person name="Jones I.B."/>
            <person name="McGettigan J.A."/>
            <person name="Micheletti S.J."/>
            <person name="Nasrallah M.E."/>
            <person name="Ortiz D."/>
            <person name="Piller C.R."/>
            <person name="Privatt S.R."/>
            <person name="Schneider S.L."/>
            <person name="Sharp S."/>
            <person name="Smith T.C."/>
            <person name="Stanton J.D."/>
            <person name="Ullery H.E."/>
            <person name="Wilson R.J."/>
            <person name="Serrano M.G."/>
            <person name="Buck G."/>
            <person name="Lee V."/>
            <person name="Wang Y."/>
            <person name="Carvalho R."/>
            <person name="Voegtly L."/>
            <person name="Shi R."/>
            <person name="Duckworth R."/>
            <person name="Johnson A."/>
            <person name="Loviza R."/>
            <person name="Walstead R."/>
            <person name="Shah Z."/>
            <person name="Kiflezghi M."/>
            <person name="Wade K."/>
            <person name="Ball S.L."/>
            <person name="Bradley K.W."/>
            <person name="Asai D.J."/>
            <person name="Bowman C.A."/>
            <person name="Russell D.A."/>
            <person name="Pope W.H."/>
            <person name="Jacobs-Sera D."/>
            <person name="Hendrix R.W."/>
            <person name="Hatfull G.F."/>
        </authorList>
    </citation>
    <scope>NUCLEOTIDE SEQUENCE [LARGE SCALE GENOMIC DNA]</scope>
    <source>
        <strain evidence="11 12">DSM 27648</strain>
    </source>
</reference>
<dbReference type="PROSITE" id="PS00189">
    <property type="entry name" value="LIPOYL"/>
    <property type="match status" value="1"/>
</dbReference>
<dbReference type="GO" id="GO:0005737">
    <property type="term" value="C:cytoplasm"/>
    <property type="evidence" value="ECO:0007669"/>
    <property type="project" value="TreeGrafter"/>
</dbReference>
<dbReference type="Gene3D" id="3.30.559.10">
    <property type="entry name" value="Chloramphenicol acetyltransferase-like domain"/>
    <property type="match status" value="1"/>
</dbReference>
<dbReference type="Pfam" id="PF00198">
    <property type="entry name" value="2-oxoacid_dh"/>
    <property type="match status" value="1"/>
</dbReference>
<accession>A0A0K1PYF4</accession>
<dbReference type="InterPro" id="IPR050743">
    <property type="entry name" value="2-oxoacid_DH_E2_comp"/>
</dbReference>
<dbReference type="Pfam" id="PF00364">
    <property type="entry name" value="Biotin_lipoyl"/>
    <property type="match status" value="1"/>
</dbReference>
<name>A0A0K1PYF4_9BACT</name>
<dbReference type="STRING" id="1391654.AKJ09_05222"/>
<dbReference type="GO" id="GO:0031405">
    <property type="term" value="F:lipoic acid binding"/>
    <property type="evidence" value="ECO:0007669"/>
    <property type="project" value="TreeGrafter"/>
</dbReference>
<keyword evidence="4 7" id="KW-0808">Transferase</keyword>
<evidence type="ECO:0000256" key="5">
    <source>
        <dbReference type="ARBA" id="ARBA00022823"/>
    </source>
</evidence>
<dbReference type="InterPro" id="IPR001078">
    <property type="entry name" value="2-oxoacid_DH_actylTfrase"/>
</dbReference>
<dbReference type="InterPro" id="IPR000089">
    <property type="entry name" value="Biotin_lipoyl"/>
</dbReference>
<comment type="similarity">
    <text evidence="2 7">Belongs to the 2-oxoacid dehydrogenase family.</text>
</comment>
<dbReference type="SUPFAM" id="SSF52777">
    <property type="entry name" value="CoA-dependent acyltransferases"/>
    <property type="match status" value="1"/>
</dbReference>
<gene>
    <name evidence="11" type="ORF">AKJ09_05222</name>
</gene>
<evidence type="ECO:0000256" key="4">
    <source>
        <dbReference type="ARBA" id="ARBA00022679"/>
    </source>
</evidence>
<evidence type="ECO:0000256" key="7">
    <source>
        <dbReference type="RuleBase" id="RU003423"/>
    </source>
</evidence>
<dbReference type="EC" id="2.3.1.-" evidence="7"/>
<protein>
    <recommendedName>
        <fullName evidence="7">Dihydrolipoamide acetyltransferase component of pyruvate dehydrogenase complex</fullName>
        <ecNumber evidence="7">2.3.1.-</ecNumber>
    </recommendedName>
</protein>
<evidence type="ECO:0000259" key="10">
    <source>
        <dbReference type="PROSITE" id="PS51826"/>
    </source>
</evidence>
<evidence type="ECO:0000313" key="12">
    <source>
        <dbReference type="Proteomes" id="UP000064967"/>
    </source>
</evidence>
<evidence type="ECO:0000256" key="6">
    <source>
        <dbReference type="ARBA" id="ARBA00023315"/>
    </source>
</evidence>
<dbReference type="SUPFAM" id="SSF51230">
    <property type="entry name" value="Single hybrid motif"/>
    <property type="match status" value="1"/>
</dbReference>
<dbReference type="Pfam" id="PF02817">
    <property type="entry name" value="E3_binding"/>
    <property type="match status" value="1"/>
</dbReference>
<comment type="cofactor">
    <cofactor evidence="1 7">
        <name>(R)-lipoate</name>
        <dbReference type="ChEBI" id="CHEBI:83088"/>
    </cofactor>
</comment>
<proteinExistence type="inferred from homology"/>
<dbReference type="GO" id="GO:0016407">
    <property type="term" value="F:acetyltransferase activity"/>
    <property type="evidence" value="ECO:0007669"/>
    <property type="project" value="TreeGrafter"/>
</dbReference>
<dbReference type="PANTHER" id="PTHR43178:SF5">
    <property type="entry name" value="LIPOAMIDE ACYLTRANSFERASE COMPONENT OF BRANCHED-CHAIN ALPHA-KETO ACID DEHYDROGENASE COMPLEX, MITOCHONDRIAL"/>
    <property type="match status" value="1"/>
</dbReference>
<dbReference type="AlphaFoldDB" id="A0A0K1PYF4"/>
<evidence type="ECO:0000313" key="11">
    <source>
        <dbReference type="EMBL" id="AKU98558.1"/>
    </source>
</evidence>
<dbReference type="PROSITE" id="PS51826">
    <property type="entry name" value="PSBD"/>
    <property type="match status" value="1"/>
</dbReference>
<dbReference type="SUPFAM" id="SSF47005">
    <property type="entry name" value="Peripheral subunit-binding domain of 2-oxo acid dehydrogenase complex"/>
    <property type="match status" value="1"/>
</dbReference>
<feature type="domain" description="Peripheral subunit-binding (PSBD)" evidence="10">
    <location>
        <begin position="162"/>
        <end position="199"/>
    </location>
</feature>
<evidence type="ECO:0000259" key="9">
    <source>
        <dbReference type="PROSITE" id="PS50968"/>
    </source>
</evidence>
<keyword evidence="5 7" id="KW-0450">Lipoyl</keyword>
<dbReference type="CDD" id="cd06849">
    <property type="entry name" value="lipoyl_domain"/>
    <property type="match status" value="1"/>
</dbReference>
<dbReference type="PANTHER" id="PTHR43178">
    <property type="entry name" value="DIHYDROLIPOAMIDE ACETYLTRANSFERASE COMPONENT OF PYRUVATE DEHYDROGENASE COMPLEX"/>
    <property type="match status" value="1"/>
</dbReference>
<evidence type="ECO:0000256" key="2">
    <source>
        <dbReference type="ARBA" id="ARBA00007317"/>
    </source>
</evidence>
<feature type="domain" description="Lipoyl-binding" evidence="9">
    <location>
        <begin position="55"/>
        <end position="130"/>
    </location>
</feature>
<dbReference type="InterPro" id="IPR023213">
    <property type="entry name" value="CAT-like_dom_sf"/>
</dbReference>
<dbReference type="InterPro" id="IPR036625">
    <property type="entry name" value="E3-bd_dom_sf"/>
</dbReference>
<comment type="subunit">
    <text evidence="3">Forms a 24-polypeptide structural core with octahedral symmetry.</text>
</comment>
<dbReference type="Proteomes" id="UP000064967">
    <property type="component" value="Chromosome"/>
</dbReference>